<keyword evidence="4" id="KW-1185">Reference proteome</keyword>
<reference evidence="3 4" key="1">
    <citation type="submission" date="2022-09" db="EMBL/GenBank/DDBJ databases">
        <title>Whole genome sequencing analysis of tet(X)-positive Empedobacter falsenii YWS9-3.</title>
        <authorList>
            <person name="Chen C."/>
            <person name="Lv Y.-L."/>
        </authorList>
    </citation>
    <scope>NUCLEOTIDE SEQUENCE [LARGE SCALE GENOMIC DNA]</scope>
    <source>
        <strain evidence="3 4">YWS9-3_T</strain>
    </source>
</reference>
<dbReference type="EMBL" id="CP106831">
    <property type="protein sequence ID" value="WIH98546.1"/>
    <property type="molecule type" value="Genomic_DNA"/>
</dbReference>
<evidence type="ECO:0000259" key="2">
    <source>
        <dbReference type="Pfam" id="PF13439"/>
    </source>
</evidence>
<name>A0ABY8VC67_9FLAO</name>
<keyword evidence="3" id="KW-0328">Glycosyltransferase</keyword>
<keyword evidence="3" id="KW-0808">Transferase</keyword>
<evidence type="ECO:0000313" key="3">
    <source>
        <dbReference type="EMBL" id="WIH98546.1"/>
    </source>
</evidence>
<dbReference type="Pfam" id="PF00534">
    <property type="entry name" value="Glycos_transf_1"/>
    <property type="match status" value="1"/>
</dbReference>
<feature type="domain" description="Glycosyltransferase subfamily 4-like N-terminal" evidence="2">
    <location>
        <begin position="19"/>
        <end position="191"/>
    </location>
</feature>
<dbReference type="RefSeq" id="WP_284584182.1">
    <property type="nucleotide sequence ID" value="NZ_CP106831.1"/>
</dbReference>
<accession>A0ABY8VC67</accession>
<dbReference type="PANTHER" id="PTHR12526">
    <property type="entry name" value="GLYCOSYLTRANSFERASE"/>
    <property type="match status" value="1"/>
</dbReference>
<evidence type="ECO:0000259" key="1">
    <source>
        <dbReference type="Pfam" id="PF00534"/>
    </source>
</evidence>
<dbReference type="InterPro" id="IPR028098">
    <property type="entry name" value="Glyco_trans_4-like_N"/>
</dbReference>
<sequence length="382" mass="44553">MSDQPKEILFVYYKLFKAGGVARVLVSLANELVKQGHGVTILVLINNTESFFELDKRIKIVAVDTFSHWGFKKINVNLNKYFPKLPYKNNIKNYVYDFGQWEMLNKWINKNHHNYDVIISSWYKLSAQLALNKNVNRKTIAWEHANFEVGGKLWKDTFRKYYKNLKAVVCINSNSLNYYKNIHLKTYLIPNLIGEPFESFDQQLIDKKENTLIYLGRLDADKNVGELIDIVSEVDLKDFQFKIIGDGPTKQALENKVDSLMELKNKINFLGSKNVNEVYHELSKSKVFLFTSKTECLPTVLIEAMMIGNALVSYDCNYGPSDIVNEKNGFLIPMHDKQLFKEKLQYLIDNPQELENLCKSSYEQSKKWKKEKILNQWITILK</sequence>
<dbReference type="Pfam" id="PF13439">
    <property type="entry name" value="Glyco_transf_4"/>
    <property type="match status" value="1"/>
</dbReference>
<proteinExistence type="predicted"/>
<protein>
    <submittedName>
        <fullName evidence="3">Glycosyltransferase</fullName>
        <ecNumber evidence="3">2.4.-.-</ecNumber>
    </submittedName>
</protein>
<dbReference type="Gene3D" id="3.40.50.2000">
    <property type="entry name" value="Glycogen Phosphorylase B"/>
    <property type="match status" value="2"/>
</dbReference>
<dbReference type="GO" id="GO:0016757">
    <property type="term" value="F:glycosyltransferase activity"/>
    <property type="evidence" value="ECO:0007669"/>
    <property type="project" value="UniProtKB-KW"/>
</dbReference>
<feature type="domain" description="Glycosyl transferase family 1" evidence="1">
    <location>
        <begin position="198"/>
        <end position="362"/>
    </location>
</feature>
<dbReference type="Proteomes" id="UP001223501">
    <property type="component" value="Chromosome"/>
</dbReference>
<evidence type="ECO:0000313" key="4">
    <source>
        <dbReference type="Proteomes" id="UP001223501"/>
    </source>
</evidence>
<dbReference type="SUPFAM" id="SSF53756">
    <property type="entry name" value="UDP-Glycosyltransferase/glycogen phosphorylase"/>
    <property type="match status" value="1"/>
</dbReference>
<dbReference type="InterPro" id="IPR001296">
    <property type="entry name" value="Glyco_trans_1"/>
</dbReference>
<gene>
    <name evidence="3" type="ORF">OBA43_06365</name>
</gene>
<dbReference type="EC" id="2.4.-.-" evidence="3"/>
<organism evidence="3 4">
    <name type="scientific">Empedobacter falsenii</name>
    <dbReference type="NCBI Taxonomy" id="343874"/>
    <lineage>
        <taxon>Bacteria</taxon>
        <taxon>Pseudomonadati</taxon>
        <taxon>Bacteroidota</taxon>
        <taxon>Flavobacteriia</taxon>
        <taxon>Flavobacteriales</taxon>
        <taxon>Weeksellaceae</taxon>
        <taxon>Empedobacter</taxon>
    </lineage>
</organism>